<protein>
    <recommendedName>
        <fullName evidence="7">Cytoplasmic tRNA 2-thiolation protein 2</fullName>
    </recommendedName>
</protein>
<evidence type="ECO:0000313" key="5">
    <source>
        <dbReference type="Proteomes" id="UP000504636"/>
    </source>
</evidence>
<keyword evidence="1" id="KW-0963">Cytoplasm</keyword>
<dbReference type="Gene3D" id="3.40.50.620">
    <property type="entry name" value="HUPs"/>
    <property type="match status" value="1"/>
</dbReference>
<dbReference type="Pfam" id="PF10288">
    <property type="entry name" value="CTU2"/>
    <property type="match status" value="1"/>
</dbReference>
<dbReference type="Proteomes" id="UP000504636">
    <property type="component" value="Unplaced"/>
</dbReference>
<evidence type="ECO:0000256" key="1">
    <source>
        <dbReference type="ARBA" id="ARBA00022490"/>
    </source>
</evidence>
<dbReference type="AlphaFoldDB" id="A0A6A6YBX6"/>
<dbReference type="GO" id="GO:0016783">
    <property type="term" value="F:sulfurtransferase activity"/>
    <property type="evidence" value="ECO:0007669"/>
    <property type="project" value="TreeGrafter"/>
</dbReference>
<keyword evidence="5" id="KW-1185">Reference proteome</keyword>
<dbReference type="RefSeq" id="XP_033573276.1">
    <property type="nucleotide sequence ID" value="XM_033720661.1"/>
</dbReference>
<reference evidence="6" key="3">
    <citation type="submission" date="2025-04" db="UniProtKB">
        <authorList>
            <consortium name="RefSeq"/>
        </authorList>
    </citation>
    <scope>IDENTIFICATION</scope>
    <source>
        <strain evidence="6">CBS 304.34</strain>
    </source>
</reference>
<sequence>MSFGVSSVTLLHILDYQLKNQTAKTGRTGFQLLVVHIDTSAVEQTAPNPSLISNLQARFPDHSYAVLPVKDVFEETTSDAKPQTSGQPEEQAEPHATSTSSHLSTLLASLPSATALADTITTLRTRLLTAYAAAHACEAILWGDSTTRLAERTLSETAKGRGFSLPWSVADGPTPGGIMFNYPLRDLLKKELLSHAEFVRPPLTEVMFEESKTGVVSTSSKTTTIDDLMRAYFESVEENYPSIVANVVRTATKLEPAGFEQSDARCQLCGMPVPEGRFGIHGWGGDQHDAQGLEAGVQKEGLCYGCTRSVPRGVGLPP</sequence>
<evidence type="ECO:0000313" key="4">
    <source>
        <dbReference type="EMBL" id="KAF2806312.1"/>
    </source>
</evidence>
<reference evidence="4 6" key="1">
    <citation type="journal article" date="2020" name="Stud. Mycol.">
        <title>101 Dothideomycetes genomes: a test case for predicting lifestyles and emergence of pathogens.</title>
        <authorList>
            <person name="Haridas S."/>
            <person name="Albert R."/>
            <person name="Binder M."/>
            <person name="Bloem J."/>
            <person name="Labutti K."/>
            <person name="Salamov A."/>
            <person name="Andreopoulos B."/>
            <person name="Baker S."/>
            <person name="Barry K."/>
            <person name="Bills G."/>
            <person name="Bluhm B."/>
            <person name="Cannon C."/>
            <person name="Castanera R."/>
            <person name="Culley D."/>
            <person name="Daum C."/>
            <person name="Ezra D."/>
            <person name="Gonzalez J."/>
            <person name="Henrissat B."/>
            <person name="Kuo A."/>
            <person name="Liang C."/>
            <person name="Lipzen A."/>
            <person name="Lutzoni F."/>
            <person name="Magnuson J."/>
            <person name="Mondo S."/>
            <person name="Nolan M."/>
            <person name="Ohm R."/>
            <person name="Pangilinan J."/>
            <person name="Park H.-J."/>
            <person name="Ramirez L."/>
            <person name="Alfaro M."/>
            <person name="Sun H."/>
            <person name="Tritt A."/>
            <person name="Yoshinaga Y."/>
            <person name="Zwiers L.-H."/>
            <person name="Turgeon B."/>
            <person name="Goodwin S."/>
            <person name="Spatafora J."/>
            <person name="Crous P."/>
            <person name="Grigoriev I."/>
        </authorList>
    </citation>
    <scope>NUCLEOTIDE SEQUENCE</scope>
    <source>
        <strain evidence="4 6">CBS 304.34</strain>
    </source>
</reference>
<evidence type="ECO:0000256" key="2">
    <source>
        <dbReference type="ARBA" id="ARBA00022694"/>
    </source>
</evidence>
<dbReference type="GeneID" id="54461554"/>
<dbReference type="GO" id="GO:0000049">
    <property type="term" value="F:tRNA binding"/>
    <property type="evidence" value="ECO:0007669"/>
    <property type="project" value="InterPro"/>
</dbReference>
<dbReference type="InterPro" id="IPR019407">
    <property type="entry name" value="CTU2"/>
</dbReference>
<name>A0A6A6YBX6_9PEZI</name>
<dbReference type="GO" id="GO:0002143">
    <property type="term" value="P:tRNA wobble position uridine thiolation"/>
    <property type="evidence" value="ECO:0007669"/>
    <property type="project" value="TreeGrafter"/>
</dbReference>
<dbReference type="PANTHER" id="PTHR20882">
    <property type="entry name" value="CYTOPLASMIC TRNA 2-THIOLATION PROTEIN 2"/>
    <property type="match status" value="1"/>
</dbReference>
<dbReference type="GO" id="GO:0005829">
    <property type="term" value="C:cytosol"/>
    <property type="evidence" value="ECO:0007669"/>
    <property type="project" value="TreeGrafter"/>
</dbReference>
<feature type="compositionally biased region" description="Polar residues" evidence="3">
    <location>
        <begin position="79"/>
        <end position="88"/>
    </location>
</feature>
<organism evidence="4">
    <name type="scientific">Mytilinidion resinicola</name>
    <dbReference type="NCBI Taxonomy" id="574789"/>
    <lineage>
        <taxon>Eukaryota</taxon>
        <taxon>Fungi</taxon>
        <taxon>Dikarya</taxon>
        <taxon>Ascomycota</taxon>
        <taxon>Pezizomycotina</taxon>
        <taxon>Dothideomycetes</taxon>
        <taxon>Pleosporomycetidae</taxon>
        <taxon>Mytilinidiales</taxon>
        <taxon>Mytilinidiaceae</taxon>
        <taxon>Mytilinidion</taxon>
    </lineage>
</organism>
<dbReference type="OrthoDB" id="25129at2759"/>
<dbReference type="PANTHER" id="PTHR20882:SF14">
    <property type="entry name" value="CYTOPLASMIC TRNA 2-THIOLATION PROTEIN 2"/>
    <property type="match status" value="1"/>
</dbReference>
<proteinExistence type="predicted"/>
<reference evidence="6" key="2">
    <citation type="submission" date="2020-04" db="EMBL/GenBank/DDBJ databases">
        <authorList>
            <consortium name="NCBI Genome Project"/>
        </authorList>
    </citation>
    <scope>NUCLEOTIDE SEQUENCE</scope>
    <source>
        <strain evidence="6">CBS 304.34</strain>
    </source>
</reference>
<evidence type="ECO:0000256" key="3">
    <source>
        <dbReference type="SAM" id="MobiDB-lite"/>
    </source>
</evidence>
<dbReference type="InterPro" id="IPR014729">
    <property type="entry name" value="Rossmann-like_a/b/a_fold"/>
</dbReference>
<evidence type="ECO:0000313" key="6">
    <source>
        <dbReference type="RefSeq" id="XP_033573276.1"/>
    </source>
</evidence>
<gene>
    <name evidence="4 6" type="ORF">BDZ99DRAFT_465942</name>
</gene>
<keyword evidence="2" id="KW-0819">tRNA processing</keyword>
<evidence type="ECO:0008006" key="7">
    <source>
        <dbReference type="Google" id="ProtNLM"/>
    </source>
</evidence>
<accession>A0A6A6YBX6</accession>
<feature type="region of interest" description="Disordered" evidence="3">
    <location>
        <begin position="75"/>
        <end position="103"/>
    </location>
</feature>
<dbReference type="EMBL" id="MU003707">
    <property type="protein sequence ID" value="KAF2806312.1"/>
    <property type="molecule type" value="Genomic_DNA"/>
</dbReference>
<feature type="compositionally biased region" description="Low complexity" evidence="3">
    <location>
        <begin position="94"/>
        <end position="103"/>
    </location>
</feature>
<dbReference type="SUPFAM" id="SSF52402">
    <property type="entry name" value="Adenine nucleotide alpha hydrolases-like"/>
    <property type="match status" value="1"/>
</dbReference>